<evidence type="ECO:0000256" key="5">
    <source>
        <dbReference type="SAM" id="Phobius"/>
    </source>
</evidence>
<accession>A0A072P2N9</accession>
<proteinExistence type="predicted"/>
<evidence type="ECO:0000256" key="3">
    <source>
        <dbReference type="ARBA" id="ARBA00022989"/>
    </source>
</evidence>
<protein>
    <submittedName>
        <fullName evidence="6">Uncharacterized protein</fullName>
    </submittedName>
</protein>
<evidence type="ECO:0000256" key="4">
    <source>
        <dbReference type="ARBA" id="ARBA00023136"/>
    </source>
</evidence>
<dbReference type="PANTHER" id="PTHR23502:SF188">
    <property type="entry name" value="MAJOR FACILITATOR SUPERFAMILY (MFS) PROFILE DOMAIN-CONTAINING PROTEIN"/>
    <property type="match status" value="1"/>
</dbReference>
<comment type="caution">
    <text evidence="6">The sequence shown here is derived from an EMBL/GenBank/DDBJ whole genome shotgun (WGS) entry which is preliminary data.</text>
</comment>
<dbReference type="RefSeq" id="XP_013256128.1">
    <property type="nucleotide sequence ID" value="XM_013400674.1"/>
</dbReference>
<keyword evidence="7" id="KW-1185">Reference proteome</keyword>
<gene>
    <name evidence="6" type="ORF">A1O9_10513</name>
</gene>
<evidence type="ECO:0000256" key="1">
    <source>
        <dbReference type="ARBA" id="ARBA00004141"/>
    </source>
</evidence>
<evidence type="ECO:0000313" key="7">
    <source>
        <dbReference type="Proteomes" id="UP000027920"/>
    </source>
</evidence>
<organism evidence="6 7">
    <name type="scientific">Exophiala aquamarina CBS 119918</name>
    <dbReference type="NCBI Taxonomy" id="1182545"/>
    <lineage>
        <taxon>Eukaryota</taxon>
        <taxon>Fungi</taxon>
        <taxon>Dikarya</taxon>
        <taxon>Ascomycota</taxon>
        <taxon>Pezizomycotina</taxon>
        <taxon>Eurotiomycetes</taxon>
        <taxon>Chaetothyriomycetidae</taxon>
        <taxon>Chaetothyriales</taxon>
        <taxon>Herpotrichiellaceae</taxon>
        <taxon>Exophiala</taxon>
    </lineage>
</organism>
<feature type="transmembrane region" description="Helical" evidence="5">
    <location>
        <begin position="101"/>
        <end position="122"/>
    </location>
</feature>
<feature type="transmembrane region" description="Helical" evidence="5">
    <location>
        <begin position="171"/>
        <end position="191"/>
    </location>
</feature>
<sequence>MAFLMTSLFLPESYLPILLDWKAKHLRCVPGSQEFVSNHAKSISLKRLQTPLPMPITFFRTKPVIAMLGGYMVPLYVLFSFLSVLDYIFKQRYTLSDGLAGSYLASIACWLKGLYTLCPGLLRPDTKGDRSRFRSCSQARIETVARNCDGASATCFLLWQGWTNYPGISPLSGLAACFAFDVATTAIYVSSYEYIIDSYVEHGAMALASITMVRYLIAGAMVMAARPMYEGIGVHWTTQSWAASEQC</sequence>
<feature type="transmembrane region" description="Helical" evidence="5">
    <location>
        <begin position="203"/>
        <end position="225"/>
    </location>
</feature>
<dbReference type="GeneID" id="25285417"/>
<keyword evidence="3 5" id="KW-1133">Transmembrane helix</keyword>
<feature type="transmembrane region" description="Helical" evidence="5">
    <location>
        <begin position="64"/>
        <end position="89"/>
    </location>
</feature>
<keyword evidence="2 5" id="KW-0812">Transmembrane</keyword>
<evidence type="ECO:0000313" key="6">
    <source>
        <dbReference type="EMBL" id="KEF53538.1"/>
    </source>
</evidence>
<dbReference type="GO" id="GO:0005886">
    <property type="term" value="C:plasma membrane"/>
    <property type="evidence" value="ECO:0007669"/>
    <property type="project" value="TreeGrafter"/>
</dbReference>
<dbReference type="OrthoDB" id="3936150at2759"/>
<comment type="subcellular location">
    <subcellularLocation>
        <location evidence="1">Membrane</location>
        <topology evidence="1">Multi-pass membrane protein</topology>
    </subcellularLocation>
</comment>
<dbReference type="InterPro" id="IPR036259">
    <property type="entry name" value="MFS_trans_sf"/>
</dbReference>
<name>A0A072P2N9_9EURO</name>
<dbReference type="VEuPathDB" id="FungiDB:A1O9_10513"/>
<dbReference type="GO" id="GO:0022857">
    <property type="term" value="F:transmembrane transporter activity"/>
    <property type="evidence" value="ECO:0007669"/>
    <property type="project" value="TreeGrafter"/>
</dbReference>
<dbReference type="EMBL" id="AMGV01000013">
    <property type="protein sequence ID" value="KEF53538.1"/>
    <property type="molecule type" value="Genomic_DNA"/>
</dbReference>
<reference evidence="6 7" key="1">
    <citation type="submission" date="2013-03" db="EMBL/GenBank/DDBJ databases">
        <title>The Genome Sequence of Exophiala aquamarina CBS 119918.</title>
        <authorList>
            <consortium name="The Broad Institute Genomics Platform"/>
            <person name="Cuomo C."/>
            <person name="de Hoog S."/>
            <person name="Gorbushina A."/>
            <person name="Walker B."/>
            <person name="Young S.K."/>
            <person name="Zeng Q."/>
            <person name="Gargeya S."/>
            <person name="Fitzgerald M."/>
            <person name="Haas B."/>
            <person name="Abouelleil A."/>
            <person name="Allen A.W."/>
            <person name="Alvarado L."/>
            <person name="Arachchi H.M."/>
            <person name="Berlin A.M."/>
            <person name="Chapman S.B."/>
            <person name="Gainer-Dewar J."/>
            <person name="Goldberg J."/>
            <person name="Griggs A."/>
            <person name="Gujja S."/>
            <person name="Hansen M."/>
            <person name="Howarth C."/>
            <person name="Imamovic A."/>
            <person name="Ireland A."/>
            <person name="Larimer J."/>
            <person name="McCowan C."/>
            <person name="Murphy C."/>
            <person name="Pearson M."/>
            <person name="Poon T.W."/>
            <person name="Priest M."/>
            <person name="Roberts A."/>
            <person name="Saif S."/>
            <person name="Shea T."/>
            <person name="Sisk P."/>
            <person name="Sykes S."/>
            <person name="Wortman J."/>
            <person name="Nusbaum C."/>
            <person name="Birren B."/>
        </authorList>
    </citation>
    <scope>NUCLEOTIDE SEQUENCE [LARGE SCALE GENOMIC DNA]</scope>
    <source>
        <strain evidence="6 7">CBS 119918</strain>
    </source>
</reference>
<dbReference type="AlphaFoldDB" id="A0A072P2N9"/>
<dbReference type="SUPFAM" id="SSF103473">
    <property type="entry name" value="MFS general substrate transporter"/>
    <property type="match status" value="1"/>
</dbReference>
<keyword evidence="4 5" id="KW-0472">Membrane</keyword>
<dbReference type="HOGENOM" id="CLU_1124540_0_0_1"/>
<dbReference type="Proteomes" id="UP000027920">
    <property type="component" value="Unassembled WGS sequence"/>
</dbReference>
<dbReference type="PANTHER" id="PTHR23502">
    <property type="entry name" value="MAJOR FACILITATOR SUPERFAMILY"/>
    <property type="match status" value="1"/>
</dbReference>
<evidence type="ECO:0000256" key="2">
    <source>
        <dbReference type="ARBA" id="ARBA00022692"/>
    </source>
</evidence>